<name>A0ABW1G4V5_9ACTN</name>
<organism evidence="3 4">
    <name type="scientific">Streptacidiphilus monticola</name>
    <dbReference type="NCBI Taxonomy" id="2161674"/>
    <lineage>
        <taxon>Bacteria</taxon>
        <taxon>Bacillati</taxon>
        <taxon>Actinomycetota</taxon>
        <taxon>Actinomycetes</taxon>
        <taxon>Kitasatosporales</taxon>
        <taxon>Streptomycetaceae</taxon>
        <taxon>Streptacidiphilus</taxon>
    </lineage>
</organism>
<dbReference type="Proteomes" id="UP001596174">
    <property type="component" value="Unassembled WGS sequence"/>
</dbReference>
<protein>
    <submittedName>
        <fullName evidence="3">WecB/TagA/CpsF family glycosyltransferase</fullName>
    </submittedName>
</protein>
<evidence type="ECO:0000313" key="3">
    <source>
        <dbReference type="EMBL" id="MFC5909800.1"/>
    </source>
</evidence>
<reference evidence="4" key="1">
    <citation type="journal article" date="2019" name="Int. J. Syst. Evol. Microbiol.">
        <title>The Global Catalogue of Microorganisms (GCM) 10K type strain sequencing project: providing services to taxonomists for standard genome sequencing and annotation.</title>
        <authorList>
            <consortium name="The Broad Institute Genomics Platform"/>
            <consortium name="The Broad Institute Genome Sequencing Center for Infectious Disease"/>
            <person name="Wu L."/>
            <person name="Ma J."/>
        </authorList>
    </citation>
    <scope>NUCLEOTIDE SEQUENCE [LARGE SCALE GENOMIC DNA]</scope>
    <source>
        <strain evidence="4">JCM 4816</strain>
    </source>
</reference>
<dbReference type="EMBL" id="JBHSQJ010000088">
    <property type="protein sequence ID" value="MFC5909800.1"/>
    <property type="molecule type" value="Genomic_DNA"/>
</dbReference>
<dbReference type="PANTHER" id="PTHR34136">
    <property type="match status" value="1"/>
</dbReference>
<dbReference type="PANTHER" id="PTHR34136:SF1">
    <property type="entry name" value="UDP-N-ACETYL-D-MANNOSAMINURONIC ACID TRANSFERASE"/>
    <property type="match status" value="1"/>
</dbReference>
<dbReference type="RefSeq" id="WP_380585915.1">
    <property type="nucleotide sequence ID" value="NZ_JBHSQJ010000088.1"/>
</dbReference>
<evidence type="ECO:0000256" key="1">
    <source>
        <dbReference type="ARBA" id="ARBA00022676"/>
    </source>
</evidence>
<comment type="caution">
    <text evidence="3">The sequence shown here is derived from an EMBL/GenBank/DDBJ whole genome shotgun (WGS) entry which is preliminary data.</text>
</comment>
<keyword evidence="2" id="KW-0808">Transferase</keyword>
<evidence type="ECO:0000256" key="2">
    <source>
        <dbReference type="ARBA" id="ARBA00022679"/>
    </source>
</evidence>
<dbReference type="InterPro" id="IPR004629">
    <property type="entry name" value="WecG_TagA_CpsF"/>
</dbReference>
<dbReference type="CDD" id="cd06533">
    <property type="entry name" value="Glyco_transf_WecG_TagA"/>
    <property type="match status" value="1"/>
</dbReference>
<keyword evidence="4" id="KW-1185">Reference proteome</keyword>
<accession>A0ABW1G4V5</accession>
<sequence length="259" mass="27985">MRIILGGTAADAVGLDDVLGAVDARLGGNELPPLIVASANVDHVHHFGSGGAHAGLIEAQNAEDAEWLVLLDGMPLVWRVNRLTGRQWPRLTGSDLLPLLLTRAEAMGAVVGFLGGMPQVHAALAAVLAERYPGLTVGGYWAPERAELESPDGARELAEKVRAAGVQLLVVGLGKPRQERWLAEQAAAAGIRVGLAFGASADFLAGAVDRVPERWRESGFEWLYRLSREPRRLARRYLREGPPAAWRLLRDSRIPGQRR</sequence>
<keyword evidence="1" id="KW-0328">Glycosyltransferase</keyword>
<evidence type="ECO:0000313" key="4">
    <source>
        <dbReference type="Proteomes" id="UP001596174"/>
    </source>
</evidence>
<proteinExistence type="predicted"/>
<dbReference type="Pfam" id="PF03808">
    <property type="entry name" value="Glyco_tran_WecG"/>
    <property type="match status" value="1"/>
</dbReference>
<dbReference type="NCBIfam" id="TIGR00696">
    <property type="entry name" value="wecG_tagA_cpsF"/>
    <property type="match status" value="1"/>
</dbReference>
<gene>
    <name evidence="3" type="ORF">ACFP3V_21620</name>
</gene>